<dbReference type="Proteomes" id="UP000472727">
    <property type="component" value="Unassembled WGS sequence"/>
</dbReference>
<reference evidence="2 3" key="1">
    <citation type="submission" date="2019-06" db="EMBL/GenBank/DDBJ databases">
        <authorList>
            <person name="Palmer J.M."/>
        </authorList>
    </citation>
    <scope>NUCLEOTIDE SEQUENCE [LARGE SCALE GENOMIC DNA]</scope>
    <source>
        <strain evidence="2 3">TWF106</strain>
    </source>
</reference>
<accession>A0A7C8QZN3</accession>
<protein>
    <submittedName>
        <fullName evidence="2">Uncharacterized protein</fullName>
    </submittedName>
</protein>
<dbReference type="AlphaFoldDB" id="A0A7C8QZN3"/>
<evidence type="ECO:0000313" key="2">
    <source>
        <dbReference type="EMBL" id="KAF3228791.1"/>
    </source>
</evidence>
<comment type="caution">
    <text evidence="2">The sequence shown here is derived from an EMBL/GenBank/DDBJ whole genome shotgun (WGS) entry which is preliminary data.</text>
</comment>
<gene>
    <name evidence="2" type="ORF">TWF106_006311</name>
</gene>
<organism evidence="2 3">
    <name type="scientific">Orbilia oligospora</name>
    <name type="common">Nematode-trapping fungus</name>
    <name type="synonym">Arthrobotrys oligospora</name>
    <dbReference type="NCBI Taxonomy" id="2813651"/>
    <lineage>
        <taxon>Eukaryota</taxon>
        <taxon>Fungi</taxon>
        <taxon>Dikarya</taxon>
        <taxon>Ascomycota</taxon>
        <taxon>Pezizomycotina</taxon>
        <taxon>Orbiliomycetes</taxon>
        <taxon>Orbiliales</taxon>
        <taxon>Orbiliaceae</taxon>
        <taxon>Orbilia</taxon>
    </lineage>
</organism>
<feature type="region of interest" description="Disordered" evidence="1">
    <location>
        <begin position="1"/>
        <end position="21"/>
    </location>
</feature>
<proteinExistence type="predicted"/>
<dbReference type="EMBL" id="WIWS01000003">
    <property type="protein sequence ID" value="KAF3228791.1"/>
    <property type="molecule type" value="Genomic_DNA"/>
</dbReference>
<sequence>MDGTGTPLGISTHQGTDGELLASNSFHSDAYSTYPGPRHIPGAVGGVSHIPSQPYDDGTLLGLFVENGAGRTSGITAPRNVPLLCDETNCNHFGYHWLPLLDPPNALDRIPTDSRQIQDCRQIQEMGVGTYAPVLGGELVIGDYQDPPWLSSIQTLSSDIDPITQAWGYNYGTTQPLSPRNLSPAHTEANGNSLVRARDPTSARHTTVREPRITVGLQQGGGGSGTLFCARCLYPSCENVMYSCKAAKARDNLYQRHQKEKHPDWVKAVNKGGRCKVTQWQPPNLYTEAVYYHR</sequence>
<name>A0A7C8QZN3_ORBOL</name>
<evidence type="ECO:0000256" key="1">
    <source>
        <dbReference type="SAM" id="MobiDB-lite"/>
    </source>
</evidence>
<evidence type="ECO:0000313" key="3">
    <source>
        <dbReference type="Proteomes" id="UP000472727"/>
    </source>
</evidence>